<dbReference type="EC" id="3.4.11.2" evidence="4"/>
<evidence type="ECO:0000256" key="8">
    <source>
        <dbReference type="ARBA" id="ARBA00022723"/>
    </source>
</evidence>
<dbReference type="InterPro" id="IPR024571">
    <property type="entry name" value="ERAP1-like_C_dom"/>
</dbReference>
<proteinExistence type="inferred from homology"/>
<comment type="cofactor">
    <cofactor evidence="2">
        <name>Zn(2+)</name>
        <dbReference type="ChEBI" id="CHEBI:29105"/>
    </cofactor>
</comment>
<dbReference type="PRINTS" id="PR00756">
    <property type="entry name" value="ALADIPTASE"/>
</dbReference>
<dbReference type="InterPro" id="IPR050344">
    <property type="entry name" value="Peptidase_M1_aminopeptidases"/>
</dbReference>
<dbReference type="NCBIfam" id="TIGR02412">
    <property type="entry name" value="pepN_strep_liv"/>
    <property type="match status" value="1"/>
</dbReference>
<evidence type="ECO:0000256" key="13">
    <source>
        <dbReference type="ARBA" id="ARBA00031533"/>
    </source>
</evidence>
<dbReference type="SUPFAM" id="SSF55486">
    <property type="entry name" value="Metalloproteases ('zincins'), catalytic domain"/>
    <property type="match status" value="1"/>
</dbReference>
<evidence type="ECO:0000256" key="6">
    <source>
        <dbReference type="ARBA" id="ARBA00022438"/>
    </source>
</evidence>
<evidence type="ECO:0000313" key="17">
    <source>
        <dbReference type="EMBL" id="GAA4734539.1"/>
    </source>
</evidence>
<keyword evidence="8" id="KW-0479">Metal-binding</keyword>
<evidence type="ECO:0000256" key="12">
    <source>
        <dbReference type="ARBA" id="ARBA00029811"/>
    </source>
</evidence>
<comment type="catalytic activity">
    <reaction evidence="1">
        <text>Release of an N-terminal amino acid, Xaa-|-Yaa- from a peptide, amide or arylamide. Xaa is preferably Ala, but may be most amino acids including Pro (slow action). When a terminal hydrophobic residue is followed by a prolyl residue, the two may be released as an intact Xaa-Pro dipeptide.</text>
        <dbReference type="EC" id="3.4.11.2"/>
    </reaction>
</comment>
<evidence type="ECO:0000256" key="9">
    <source>
        <dbReference type="ARBA" id="ARBA00022801"/>
    </source>
</evidence>
<gene>
    <name evidence="17" type="primary">pepN_1</name>
    <name evidence="17" type="ORF">GCM10025783_00160</name>
</gene>
<dbReference type="Proteomes" id="UP001500121">
    <property type="component" value="Unassembled WGS sequence"/>
</dbReference>
<keyword evidence="6 17" id="KW-0031">Aminopeptidase</keyword>
<evidence type="ECO:0000256" key="5">
    <source>
        <dbReference type="ARBA" id="ARBA00015611"/>
    </source>
</evidence>
<dbReference type="GO" id="GO:0004177">
    <property type="term" value="F:aminopeptidase activity"/>
    <property type="evidence" value="ECO:0007669"/>
    <property type="project" value="UniProtKB-KW"/>
</dbReference>
<comment type="caution">
    <text evidence="17">The sequence shown here is derived from an EMBL/GenBank/DDBJ whole genome shotgun (WGS) entry which is preliminary data.</text>
</comment>
<evidence type="ECO:0000256" key="1">
    <source>
        <dbReference type="ARBA" id="ARBA00000098"/>
    </source>
</evidence>
<dbReference type="PANTHER" id="PTHR11533:SF174">
    <property type="entry name" value="PUROMYCIN-SENSITIVE AMINOPEPTIDASE-RELATED"/>
    <property type="match status" value="1"/>
</dbReference>
<dbReference type="InterPro" id="IPR014782">
    <property type="entry name" value="Peptidase_M1_dom"/>
</dbReference>
<organism evidence="17 18">
    <name type="scientific">Amnibacterium soli</name>
    <dbReference type="NCBI Taxonomy" id="1282736"/>
    <lineage>
        <taxon>Bacteria</taxon>
        <taxon>Bacillati</taxon>
        <taxon>Actinomycetota</taxon>
        <taxon>Actinomycetes</taxon>
        <taxon>Micrococcales</taxon>
        <taxon>Microbacteriaceae</taxon>
        <taxon>Amnibacterium</taxon>
    </lineage>
</organism>
<dbReference type="PANTHER" id="PTHR11533">
    <property type="entry name" value="PROTEASE M1 ZINC METALLOPROTEASE"/>
    <property type="match status" value="1"/>
</dbReference>
<protein>
    <recommendedName>
        <fullName evidence="5">Aminopeptidase N</fullName>
        <ecNumber evidence="4">3.4.11.2</ecNumber>
    </recommendedName>
    <alternativeName>
        <fullName evidence="12">Alanine aminopeptidase</fullName>
    </alternativeName>
    <alternativeName>
        <fullName evidence="13">Lysyl aminopeptidase</fullName>
    </alternativeName>
</protein>
<dbReference type="InterPro" id="IPR012778">
    <property type="entry name" value="Pept_M1_aminopeptidase"/>
</dbReference>
<dbReference type="InterPro" id="IPR027268">
    <property type="entry name" value="Peptidase_M4/M1_CTD_sf"/>
</dbReference>
<evidence type="ECO:0000259" key="16">
    <source>
        <dbReference type="Pfam" id="PF17900"/>
    </source>
</evidence>
<sequence length="848" mass="92645">MPGENLTRVEAEERAALVSDLEYDIALDLTRGPETFGSTTTIRFHGVPGATTFLDALTVEVETVRFNGRDLDAGVSDGVRIALPPLEAENELTVVATMRYSRTGEGLHRFVDPADEQVYLYTQLATTDARRVFACFEQPDLKGRYALEVTAPDGWDVRSNQPVASQEAVGDAGRWWRFERTEPLSTYLVALIAGPWVAHTDELTTSDGRTIPLGVLTRASLAPFIDPEEVFETTKGGFGFYEDAFGIPFPFAKYDQVTVPEYNWGAMENPGLVTFNEVYVFRSTPTEAQREQRAMVVLHELAHMWFGDLVTMRWWDDLWLNESFATFMSFLSTSETTRWTESWATFTTTEKNWGYEQDQLPSTHPIVAEIASVEDLAVNFDGITYAKGGSVLKQLVAYVGRREFFAGVASYLRENSWGNATLADLLQHVAAASGRDLQSWSAEWLETSGVNTLIPEVETDPRGVITRFVIKQAPAPVGDQDLRPHRLAVGLYQPDGEDGALVRVQREELDVAGERTDVPVLVGGKRPAIILLNDDDLAYAKVRLDPSSLAVAQDALSSVAAGLPRTLLWSAIWDMTRDGEASPSDFVRLVVAHLGAETSPTLRGTLLNQAVLAAEEYVDPAGRTAALETLGDGVLRLLAEAAPASDAQLQLARTFARVARTEQQLDALADLAGGAAEGLPLDPDLRWQLLTGLVVGGRAGEPEIAALLDVDATATGKESALRARAAIPTPEGKEAAWASLFESTDLTNAQVDATVRGLLRVQDPVLLQPFVERYFAGIAELWVDRSFAIADSVARGAYPRPLADEALATAARTWLDAHDEAPTPLRRLVAENLSRTERALTAQARDAS</sequence>
<dbReference type="InterPro" id="IPR042097">
    <property type="entry name" value="Aminopeptidase_N-like_N_sf"/>
</dbReference>
<evidence type="ECO:0000256" key="3">
    <source>
        <dbReference type="ARBA" id="ARBA00010136"/>
    </source>
</evidence>
<evidence type="ECO:0000256" key="2">
    <source>
        <dbReference type="ARBA" id="ARBA00001947"/>
    </source>
</evidence>
<evidence type="ECO:0000256" key="11">
    <source>
        <dbReference type="ARBA" id="ARBA00023049"/>
    </source>
</evidence>
<dbReference type="RefSeq" id="WP_345478840.1">
    <property type="nucleotide sequence ID" value="NZ_BAABLP010000001.1"/>
</dbReference>
<keyword evidence="18" id="KW-1185">Reference proteome</keyword>
<dbReference type="CDD" id="cd09602">
    <property type="entry name" value="M1_APN"/>
    <property type="match status" value="1"/>
</dbReference>
<reference evidence="18" key="1">
    <citation type="journal article" date="2019" name="Int. J. Syst. Evol. Microbiol.">
        <title>The Global Catalogue of Microorganisms (GCM) 10K type strain sequencing project: providing services to taxonomists for standard genome sequencing and annotation.</title>
        <authorList>
            <consortium name="The Broad Institute Genomics Platform"/>
            <consortium name="The Broad Institute Genome Sequencing Center for Infectious Disease"/>
            <person name="Wu L."/>
            <person name="Ma J."/>
        </authorList>
    </citation>
    <scope>NUCLEOTIDE SEQUENCE [LARGE SCALE GENOMIC DNA]</scope>
    <source>
        <strain evidence="18">JCM 19015</strain>
    </source>
</reference>
<dbReference type="InterPro" id="IPR001930">
    <property type="entry name" value="Peptidase_M1"/>
</dbReference>
<dbReference type="Gene3D" id="1.10.390.10">
    <property type="entry name" value="Neutral Protease Domain 2"/>
    <property type="match status" value="1"/>
</dbReference>
<keyword evidence="9" id="KW-0378">Hydrolase</keyword>
<evidence type="ECO:0000313" key="18">
    <source>
        <dbReference type="Proteomes" id="UP001500121"/>
    </source>
</evidence>
<keyword evidence="11" id="KW-0482">Metalloprotease</keyword>
<dbReference type="Pfam" id="PF11838">
    <property type="entry name" value="ERAP1_C"/>
    <property type="match status" value="1"/>
</dbReference>
<evidence type="ECO:0000256" key="10">
    <source>
        <dbReference type="ARBA" id="ARBA00022833"/>
    </source>
</evidence>
<evidence type="ECO:0000256" key="7">
    <source>
        <dbReference type="ARBA" id="ARBA00022670"/>
    </source>
</evidence>
<keyword evidence="10" id="KW-0862">Zinc</keyword>
<evidence type="ECO:0000259" key="14">
    <source>
        <dbReference type="Pfam" id="PF01433"/>
    </source>
</evidence>
<evidence type="ECO:0000256" key="4">
    <source>
        <dbReference type="ARBA" id="ARBA00012564"/>
    </source>
</evidence>
<dbReference type="SUPFAM" id="SSF63737">
    <property type="entry name" value="Leukotriene A4 hydrolase N-terminal domain"/>
    <property type="match status" value="1"/>
</dbReference>
<accession>A0ABP8YRJ6</accession>
<dbReference type="Gene3D" id="2.60.40.1730">
    <property type="entry name" value="tricorn interacting facor f3 domain"/>
    <property type="match status" value="1"/>
</dbReference>
<dbReference type="EMBL" id="BAABLP010000001">
    <property type="protein sequence ID" value="GAA4734539.1"/>
    <property type="molecule type" value="Genomic_DNA"/>
</dbReference>
<dbReference type="InterPro" id="IPR045357">
    <property type="entry name" value="Aminopeptidase_N-like_N"/>
</dbReference>
<feature type="domain" description="Aminopeptidase N-like N-terminal" evidence="16">
    <location>
        <begin position="99"/>
        <end position="188"/>
    </location>
</feature>
<comment type="similarity">
    <text evidence="3">Belongs to the peptidase M1 family.</text>
</comment>
<dbReference type="Pfam" id="PF17900">
    <property type="entry name" value="Peptidase_M1_N"/>
    <property type="match status" value="1"/>
</dbReference>
<dbReference type="Pfam" id="PF01433">
    <property type="entry name" value="Peptidase_M1"/>
    <property type="match status" value="1"/>
</dbReference>
<feature type="domain" description="ERAP1-like C-terminal" evidence="15">
    <location>
        <begin position="530"/>
        <end position="838"/>
    </location>
</feature>
<feature type="domain" description="Peptidase M1 membrane alanine aminopeptidase" evidence="14">
    <location>
        <begin position="231"/>
        <end position="444"/>
    </location>
</feature>
<keyword evidence="7" id="KW-0645">Protease</keyword>
<name>A0ABP8YRJ6_9MICO</name>
<evidence type="ECO:0000259" key="15">
    <source>
        <dbReference type="Pfam" id="PF11838"/>
    </source>
</evidence>